<evidence type="ECO:0000313" key="1">
    <source>
        <dbReference type="EMBL" id="CAL8083763.1"/>
    </source>
</evidence>
<dbReference type="InterPro" id="IPR025533">
    <property type="entry name" value="DUF4419"/>
</dbReference>
<keyword evidence="2" id="KW-1185">Reference proteome</keyword>
<organism evidence="1 2">
    <name type="scientific">Orchesella dallaii</name>
    <dbReference type="NCBI Taxonomy" id="48710"/>
    <lineage>
        <taxon>Eukaryota</taxon>
        <taxon>Metazoa</taxon>
        <taxon>Ecdysozoa</taxon>
        <taxon>Arthropoda</taxon>
        <taxon>Hexapoda</taxon>
        <taxon>Collembola</taxon>
        <taxon>Entomobryomorpha</taxon>
        <taxon>Entomobryoidea</taxon>
        <taxon>Orchesellidae</taxon>
        <taxon>Orchesellinae</taxon>
        <taxon>Orchesella</taxon>
    </lineage>
</organism>
<accession>A0ABP1PZN7</accession>
<name>A0ABP1PZN7_9HEXA</name>
<protein>
    <submittedName>
        <fullName evidence="1">Uncharacterized protein</fullName>
    </submittedName>
</protein>
<dbReference type="PANTHER" id="PTHR31252">
    <property type="entry name" value="DUF4419 DOMAIN-CONTAINING PROTEIN"/>
    <property type="match status" value="1"/>
</dbReference>
<dbReference type="Pfam" id="PF14388">
    <property type="entry name" value="DUF4419"/>
    <property type="match status" value="1"/>
</dbReference>
<gene>
    <name evidence="1" type="ORF">ODALV1_LOCUS5591</name>
</gene>
<evidence type="ECO:0000313" key="2">
    <source>
        <dbReference type="Proteomes" id="UP001642540"/>
    </source>
</evidence>
<comment type="caution">
    <text evidence="1">The sequence shown here is derived from an EMBL/GenBank/DDBJ whole genome shotgun (WGS) entry which is preliminary data.</text>
</comment>
<reference evidence="1 2" key="1">
    <citation type="submission" date="2024-08" db="EMBL/GenBank/DDBJ databases">
        <authorList>
            <person name="Cucini C."/>
            <person name="Frati F."/>
        </authorList>
    </citation>
    <scope>NUCLEOTIDE SEQUENCE [LARGE SCALE GENOMIC DNA]</scope>
</reference>
<proteinExistence type="predicted"/>
<dbReference type="PANTHER" id="PTHR31252:SF11">
    <property type="entry name" value="DUF4419 DOMAIN-CONTAINING PROTEIN"/>
    <property type="match status" value="1"/>
</dbReference>
<dbReference type="Proteomes" id="UP001642540">
    <property type="component" value="Unassembled WGS sequence"/>
</dbReference>
<dbReference type="EMBL" id="CAXLJM020000017">
    <property type="protein sequence ID" value="CAL8083763.1"/>
    <property type="molecule type" value="Genomic_DNA"/>
</dbReference>
<sequence length="388" mass="44659">MNSSVVLRLLFTSPILLIGGCLCTSTTFRVFDKNSSKHPFAEKLHLLPNSSHELVSELREYQKNNCTEVLQSTNFSNRSTSDTNGFVKTIVKAYNRHNNIIIRPDDVWAAIMTQFSFYVNKNAEEFREKFVNFEGKKELTVSSRGSLRNASYDFLVDLMAKKIDENLVDPKVKAWVLPKFSTTTKNDVVSIGVVFMATFKKYFNSNFGFSSAIPYVTLEGTVEDWKDIQGRLEKLKEYKLERWYDLLFPVLGEFVKAKEDQVDLEFWKRIVHYAARSGSIQVSGWITVFSVFDRDGNWIESKPVHRRTYFFNETVKQEYLACQQTYSKWPRIYMSDISSGIVEVDVKIDDHGVKHEAVLLAGHLATEIKEDDVNIQPVLSWAIALKSE</sequence>